<sequence>MFVFWFLERRNRDVSHSDDGESSGTSPSSVHSSPSSSLHSSPSSLHSSPSSSLHSSSSSSPGNGQACLSAARLSLSSPELLSQLKTSGTSSLRHVPAPKGLTTVFCGRGRGQVSGPAPSTPPANQKTQP</sequence>
<reference evidence="2 3" key="1">
    <citation type="submission" date="2019-03" db="EMBL/GenBank/DDBJ databases">
        <title>First draft genome of Liparis tanakae, snailfish: a comprehensive survey of snailfish specific genes.</title>
        <authorList>
            <person name="Kim W."/>
            <person name="Song I."/>
            <person name="Jeong J.-H."/>
            <person name="Kim D."/>
            <person name="Kim S."/>
            <person name="Ryu S."/>
            <person name="Song J.Y."/>
            <person name="Lee S.K."/>
        </authorList>
    </citation>
    <scope>NUCLEOTIDE SEQUENCE [LARGE SCALE GENOMIC DNA]</scope>
    <source>
        <tissue evidence="2">Muscle</tissue>
    </source>
</reference>
<keyword evidence="3" id="KW-1185">Reference proteome</keyword>
<evidence type="ECO:0000313" key="3">
    <source>
        <dbReference type="Proteomes" id="UP000314294"/>
    </source>
</evidence>
<dbReference type="OrthoDB" id="8964579at2759"/>
<protein>
    <submittedName>
        <fullName evidence="2">Uncharacterized protein</fullName>
    </submittedName>
</protein>
<dbReference type="AlphaFoldDB" id="A0A4Z2EA04"/>
<name>A0A4Z2EA04_9TELE</name>
<feature type="region of interest" description="Disordered" evidence="1">
    <location>
        <begin position="83"/>
        <end position="129"/>
    </location>
</feature>
<evidence type="ECO:0000313" key="2">
    <source>
        <dbReference type="EMBL" id="TNN25380.1"/>
    </source>
</evidence>
<comment type="caution">
    <text evidence="2">The sequence shown here is derived from an EMBL/GenBank/DDBJ whole genome shotgun (WGS) entry which is preliminary data.</text>
</comment>
<organism evidence="2 3">
    <name type="scientific">Liparis tanakae</name>
    <name type="common">Tanaka's snailfish</name>
    <dbReference type="NCBI Taxonomy" id="230148"/>
    <lineage>
        <taxon>Eukaryota</taxon>
        <taxon>Metazoa</taxon>
        <taxon>Chordata</taxon>
        <taxon>Craniata</taxon>
        <taxon>Vertebrata</taxon>
        <taxon>Euteleostomi</taxon>
        <taxon>Actinopterygii</taxon>
        <taxon>Neopterygii</taxon>
        <taxon>Teleostei</taxon>
        <taxon>Neoteleostei</taxon>
        <taxon>Acanthomorphata</taxon>
        <taxon>Eupercaria</taxon>
        <taxon>Perciformes</taxon>
        <taxon>Cottioidei</taxon>
        <taxon>Cottales</taxon>
        <taxon>Liparidae</taxon>
        <taxon>Liparis</taxon>
    </lineage>
</organism>
<proteinExistence type="predicted"/>
<feature type="region of interest" description="Disordered" evidence="1">
    <location>
        <begin position="13"/>
        <end position="70"/>
    </location>
</feature>
<accession>A0A4Z2EA04</accession>
<dbReference type="Proteomes" id="UP000314294">
    <property type="component" value="Unassembled WGS sequence"/>
</dbReference>
<dbReference type="EMBL" id="SRLO01012713">
    <property type="protein sequence ID" value="TNN25380.1"/>
    <property type="molecule type" value="Genomic_DNA"/>
</dbReference>
<feature type="compositionally biased region" description="Low complexity" evidence="1">
    <location>
        <begin position="22"/>
        <end position="70"/>
    </location>
</feature>
<evidence type="ECO:0000256" key="1">
    <source>
        <dbReference type="SAM" id="MobiDB-lite"/>
    </source>
</evidence>
<gene>
    <name evidence="2" type="ORF">EYF80_064492</name>
</gene>